<organism evidence="1 2">
    <name type="scientific">Kineosporia mesophila</name>
    <dbReference type="NCBI Taxonomy" id="566012"/>
    <lineage>
        <taxon>Bacteria</taxon>
        <taxon>Bacillati</taxon>
        <taxon>Actinomycetota</taxon>
        <taxon>Actinomycetes</taxon>
        <taxon>Kineosporiales</taxon>
        <taxon>Kineosporiaceae</taxon>
        <taxon>Kineosporia</taxon>
    </lineage>
</organism>
<name>A0ABP7AL37_9ACTN</name>
<protein>
    <submittedName>
        <fullName evidence="1">Uncharacterized protein</fullName>
    </submittedName>
</protein>
<dbReference type="RefSeq" id="WP_231489264.1">
    <property type="nucleotide sequence ID" value="NZ_BAAAZO010000012.1"/>
</dbReference>
<sequence length="330" mass="35450">MSPDPDLAAFVRRERGRLLRAGGSPRALASLGLDDGSLDRWQHASRSLVTLPHASPNVFFPRVRVGWFAASRQAGLPHLHHVRIVLTHVNFSDLGWRPYAWWYMGADGTLHCSRQFTRSKKLKHVIVGSRPRLGEIPEGVRGADGEAAELALSGADLSASYMLIMSAVERAAGLAAPGAVTYLPLNWLVRFAREQSGTATAVGRWLQALLTGAEGRRVDDSGRLVPCPPADAHVLDNTSNQALLALLGETEVLGGGKMAAYWPDIEARLDRLRPQAPATLGAPRPVTVPDVLDQPPVHPAPALLAQLVTAGIPYSQGLAVAEHGAFMTPR</sequence>
<dbReference type="Proteomes" id="UP001501074">
    <property type="component" value="Unassembled WGS sequence"/>
</dbReference>
<gene>
    <name evidence="1" type="ORF">GCM10022223_61060</name>
</gene>
<comment type="caution">
    <text evidence="1">The sequence shown here is derived from an EMBL/GenBank/DDBJ whole genome shotgun (WGS) entry which is preliminary data.</text>
</comment>
<dbReference type="EMBL" id="BAAAZO010000012">
    <property type="protein sequence ID" value="GAA3634520.1"/>
    <property type="molecule type" value="Genomic_DNA"/>
</dbReference>
<reference evidence="2" key="1">
    <citation type="journal article" date="2019" name="Int. J. Syst. Evol. Microbiol.">
        <title>The Global Catalogue of Microorganisms (GCM) 10K type strain sequencing project: providing services to taxonomists for standard genome sequencing and annotation.</title>
        <authorList>
            <consortium name="The Broad Institute Genomics Platform"/>
            <consortium name="The Broad Institute Genome Sequencing Center for Infectious Disease"/>
            <person name="Wu L."/>
            <person name="Ma J."/>
        </authorList>
    </citation>
    <scope>NUCLEOTIDE SEQUENCE [LARGE SCALE GENOMIC DNA]</scope>
    <source>
        <strain evidence="2">JCM 16902</strain>
    </source>
</reference>
<accession>A0ABP7AL37</accession>
<evidence type="ECO:0000313" key="1">
    <source>
        <dbReference type="EMBL" id="GAA3634520.1"/>
    </source>
</evidence>
<evidence type="ECO:0000313" key="2">
    <source>
        <dbReference type="Proteomes" id="UP001501074"/>
    </source>
</evidence>
<proteinExistence type="predicted"/>
<keyword evidence="2" id="KW-1185">Reference proteome</keyword>